<keyword evidence="4" id="KW-0479">Metal-binding</keyword>
<keyword evidence="6" id="KW-0227">DNA damage</keyword>
<evidence type="ECO:0000256" key="5">
    <source>
        <dbReference type="ARBA" id="ARBA00022759"/>
    </source>
</evidence>
<dbReference type="GeneID" id="100202321"/>
<dbReference type="Gene3D" id="1.10.150.670">
    <property type="entry name" value="Crossover junction endonuclease EME1, DNA-binding domain"/>
    <property type="match status" value="1"/>
</dbReference>
<dbReference type="GO" id="GO:0004519">
    <property type="term" value="F:endonuclease activity"/>
    <property type="evidence" value="ECO:0007669"/>
    <property type="project" value="UniProtKB-KW"/>
</dbReference>
<dbReference type="InterPro" id="IPR033310">
    <property type="entry name" value="Mms4/EME1/EME2"/>
</dbReference>
<evidence type="ECO:0000256" key="4">
    <source>
        <dbReference type="ARBA" id="ARBA00022723"/>
    </source>
</evidence>
<evidence type="ECO:0000256" key="6">
    <source>
        <dbReference type="ARBA" id="ARBA00022763"/>
    </source>
</evidence>
<dbReference type="Gene3D" id="3.40.50.10130">
    <property type="match status" value="1"/>
</dbReference>
<reference evidence="15" key="1">
    <citation type="submission" date="2025-08" db="UniProtKB">
        <authorList>
            <consortium name="RefSeq"/>
        </authorList>
    </citation>
    <scope>IDENTIFICATION</scope>
</reference>
<dbReference type="InterPro" id="IPR042530">
    <property type="entry name" value="EME1/EME2_C"/>
</dbReference>
<evidence type="ECO:0000313" key="15">
    <source>
        <dbReference type="RefSeq" id="XP_065659647.1"/>
    </source>
</evidence>
<keyword evidence="7" id="KW-0378">Hydrolase</keyword>
<evidence type="ECO:0000256" key="2">
    <source>
        <dbReference type="ARBA" id="ARBA00004123"/>
    </source>
</evidence>
<evidence type="ECO:0000256" key="10">
    <source>
        <dbReference type="ARBA" id="ARBA00023204"/>
    </source>
</evidence>
<accession>A0ABM4CD93</accession>
<evidence type="ECO:0000313" key="14">
    <source>
        <dbReference type="Proteomes" id="UP001652625"/>
    </source>
</evidence>
<keyword evidence="5 15" id="KW-0255">Endonuclease</keyword>
<evidence type="ECO:0000256" key="1">
    <source>
        <dbReference type="ARBA" id="ARBA00001946"/>
    </source>
</evidence>
<comment type="cofactor">
    <cofactor evidence="1">
        <name>Mg(2+)</name>
        <dbReference type="ChEBI" id="CHEBI:18420"/>
    </cofactor>
</comment>
<sequence>MSENGFSYDLMQKQPAFTKVQSSKQSSLADSLLVQINGNRSVNYSSHDQHHNEIYESLSNNTDKVIDNFYVPVTKVVKRKKLTAEERQAMKELKAKEKAEVQKKKEELKIQKELEKERQKASKKLDSLNKRIEKKEEAVERMLVVIGSLILQEPNGADVLKSLQVIGARYEVKELPFPTIAWLKESFNYEITNTTEITKTCSYIEEKHALFMMSAAQLAKSIEANDSDKESLINIINCVKEMFHGKTLCIVIIGINEYYQQAKTSKNQLYRKQVLTDKDPVKKRQKIVSSFLNRDFIEEALAKQQIFTDVKYRFAEQMKDFSELVSSYTKALASASQKNTSADTILHFASTDKACVKVSNDGQGVLQLWNQQLQQFYGVRYDTSVAITQAYPTPLLLMKAYKSFPPEIGVNLLADIEVRRGTGVLQTNRKVGPELSKKMHQMFTSIDGDEPLSR</sequence>
<evidence type="ECO:0000256" key="8">
    <source>
        <dbReference type="ARBA" id="ARBA00022842"/>
    </source>
</evidence>
<organism evidence="14 15">
    <name type="scientific">Hydra vulgaris</name>
    <name type="common">Hydra</name>
    <name type="synonym">Hydra attenuata</name>
    <dbReference type="NCBI Taxonomy" id="6087"/>
    <lineage>
        <taxon>Eukaryota</taxon>
        <taxon>Metazoa</taxon>
        <taxon>Cnidaria</taxon>
        <taxon>Hydrozoa</taxon>
        <taxon>Hydroidolina</taxon>
        <taxon>Anthoathecata</taxon>
        <taxon>Aplanulata</taxon>
        <taxon>Hydridae</taxon>
        <taxon>Hydra</taxon>
    </lineage>
</organism>
<evidence type="ECO:0000256" key="7">
    <source>
        <dbReference type="ARBA" id="ARBA00022801"/>
    </source>
</evidence>
<dbReference type="PANTHER" id="PTHR21077">
    <property type="entry name" value="EME1 PROTEIN"/>
    <property type="match status" value="1"/>
</dbReference>
<evidence type="ECO:0000256" key="13">
    <source>
        <dbReference type="SAM" id="Coils"/>
    </source>
</evidence>
<proteinExistence type="predicted"/>
<keyword evidence="9" id="KW-0233">DNA recombination</keyword>
<gene>
    <name evidence="15" type="primary">LOC100202321</name>
</gene>
<keyword evidence="10" id="KW-0234">DNA repair</keyword>
<evidence type="ECO:0000256" key="9">
    <source>
        <dbReference type="ARBA" id="ARBA00023172"/>
    </source>
</evidence>
<evidence type="ECO:0000256" key="12">
    <source>
        <dbReference type="ARBA" id="ARBA00023254"/>
    </source>
</evidence>
<dbReference type="Pfam" id="PF21292">
    <property type="entry name" value="EME1-MUS81_C"/>
    <property type="match status" value="1"/>
</dbReference>
<keyword evidence="12" id="KW-0469">Meiosis</keyword>
<protein>
    <submittedName>
        <fullName evidence="15">Crossover junction endonuclease EME1 isoform X3</fullName>
    </submittedName>
</protein>
<comment type="subcellular location">
    <subcellularLocation>
        <location evidence="2">Nucleus</location>
    </subcellularLocation>
</comment>
<keyword evidence="14" id="KW-1185">Reference proteome</keyword>
<feature type="coiled-coil region" evidence="13">
    <location>
        <begin position="79"/>
        <end position="145"/>
    </location>
</feature>
<keyword evidence="8" id="KW-0460">Magnesium</keyword>
<evidence type="ECO:0000256" key="11">
    <source>
        <dbReference type="ARBA" id="ARBA00023242"/>
    </source>
</evidence>
<dbReference type="PANTHER" id="PTHR21077:SF5">
    <property type="entry name" value="CROSSOVER JUNCTION ENDONUCLEASE MMS4"/>
    <property type="match status" value="1"/>
</dbReference>
<keyword evidence="11" id="KW-0539">Nucleus</keyword>
<evidence type="ECO:0000256" key="3">
    <source>
        <dbReference type="ARBA" id="ARBA00022722"/>
    </source>
</evidence>
<keyword evidence="13" id="KW-0175">Coiled coil</keyword>
<keyword evidence="3" id="KW-0540">Nuclease</keyword>
<dbReference type="Proteomes" id="UP001652625">
    <property type="component" value="Chromosome 08"/>
</dbReference>
<name>A0ABM4CD93_HYDVU</name>
<dbReference type="RefSeq" id="XP_065659647.1">
    <property type="nucleotide sequence ID" value="XM_065803575.1"/>
</dbReference>